<name>A0AAV4Y480_CAEEX</name>
<feature type="compositionally biased region" description="Polar residues" evidence="1">
    <location>
        <begin position="1"/>
        <end position="12"/>
    </location>
</feature>
<proteinExistence type="predicted"/>
<evidence type="ECO:0000256" key="1">
    <source>
        <dbReference type="SAM" id="MobiDB-lite"/>
    </source>
</evidence>
<keyword evidence="3" id="KW-1185">Reference proteome</keyword>
<gene>
    <name evidence="2" type="ORF">CEXT_711341</name>
</gene>
<comment type="caution">
    <text evidence="2">The sequence shown here is derived from an EMBL/GenBank/DDBJ whole genome shotgun (WGS) entry which is preliminary data.</text>
</comment>
<sequence length="78" mass="8899">MYQRIANGSSKNLVPEPACQMEEGESRTGIRPGRFQQRRQRAQNSCSYSGAREPNGYQEPAPADRKDPGKVKRRFCLR</sequence>
<evidence type="ECO:0000313" key="2">
    <source>
        <dbReference type="EMBL" id="GIZ01226.1"/>
    </source>
</evidence>
<dbReference type="AlphaFoldDB" id="A0AAV4Y480"/>
<accession>A0AAV4Y480</accession>
<dbReference type="EMBL" id="BPLR01018639">
    <property type="protein sequence ID" value="GIZ01226.1"/>
    <property type="molecule type" value="Genomic_DNA"/>
</dbReference>
<protein>
    <submittedName>
        <fullName evidence="2">Uncharacterized protein</fullName>
    </submittedName>
</protein>
<reference evidence="2 3" key="1">
    <citation type="submission" date="2021-06" db="EMBL/GenBank/DDBJ databases">
        <title>Caerostris extrusa draft genome.</title>
        <authorList>
            <person name="Kono N."/>
            <person name="Arakawa K."/>
        </authorList>
    </citation>
    <scope>NUCLEOTIDE SEQUENCE [LARGE SCALE GENOMIC DNA]</scope>
</reference>
<dbReference type="Proteomes" id="UP001054945">
    <property type="component" value="Unassembled WGS sequence"/>
</dbReference>
<organism evidence="2 3">
    <name type="scientific">Caerostris extrusa</name>
    <name type="common">Bark spider</name>
    <name type="synonym">Caerostris bankana</name>
    <dbReference type="NCBI Taxonomy" id="172846"/>
    <lineage>
        <taxon>Eukaryota</taxon>
        <taxon>Metazoa</taxon>
        <taxon>Ecdysozoa</taxon>
        <taxon>Arthropoda</taxon>
        <taxon>Chelicerata</taxon>
        <taxon>Arachnida</taxon>
        <taxon>Araneae</taxon>
        <taxon>Araneomorphae</taxon>
        <taxon>Entelegynae</taxon>
        <taxon>Araneoidea</taxon>
        <taxon>Araneidae</taxon>
        <taxon>Caerostris</taxon>
    </lineage>
</organism>
<evidence type="ECO:0000313" key="3">
    <source>
        <dbReference type="Proteomes" id="UP001054945"/>
    </source>
</evidence>
<feature type="region of interest" description="Disordered" evidence="1">
    <location>
        <begin position="1"/>
        <end position="78"/>
    </location>
</feature>